<sequence>MSFLYYTQEQIDRANQADLVSFLQSQGEQLTRAGNEYRWKRHDSLTVRGNKWYRHSQSKGGGPVDFVMEFFGKSFTEAVELLTGEKGAAPPPDRPCPASLSDFRLPPPNSDNRTARNYLTTARRIDEDVTGFFFARGDIYEDAAHHNAVFVGRDEDGIPRYAHSKGTAGNFRLDVKGSDKAFNFCYRGEGERLFVFEAPIDLISFLCLFKKEWQKQSYLSLGGVGEKALLRFLSDRPNIKTVYLCLDSDEAGNDACSRLVKLMPEGYTVHRLIPLFKDWNEVLQHRAEITDGKYIREAVYGLKEPPQEETVEIIRMSEVDTQTVEWLWEPYIPFGKVTIVQGNPGEGKTTFALRLAAACTNRKPFPHMAAHEPFNVIYQTAEDGLGDTIKPRLMEAEADLDRVLVIDESKQGLSLSDERIERAIRQTGARLIILDPIQAYMGEKTDMNRANEVRPMFRRLADVAERTGCAVILIGHLNKAAGGQSAYRGLGSIDFRAAARSVLLIGRVKREPNVRVIVHDKSSLAPEGKPVAFCLDPETGFSWIGEYDITADELLSGAGGNTATKTEQAERLILDLLADGKELASEEIVKAAAEAGISERTVQNAKRNMGGVLDARRVGGQWYNFIKKKQPPEPAS</sequence>
<dbReference type="Gene3D" id="3.40.50.300">
    <property type="entry name" value="P-loop containing nucleotide triphosphate hydrolases"/>
    <property type="match status" value="1"/>
</dbReference>
<dbReference type="STRING" id="411483.FAEPRAA2165_00840"/>
<dbReference type="SUPFAM" id="SSF57783">
    <property type="entry name" value="Zinc beta-ribbon"/>
    <property type="match status" value="1"/>
</dbReference>
<gene>
    <name evidence="3" type="ORF">FAEPRAA2165_00840</name>
</gene>
<protein>
    <submittedName>
        <fullName evidence="3">CHC2 zinc finger domain protein</fullName>
    </submittedName>
</protein>
<feature type="region of interest" description="Disordered" evidence="1">
    <location>
        <begin position="85"/>
        <end position="107"/>
    </location>
</feature>
<dbReference type="Gene3D" id="3.90.580.10">
    <property type="entry name" value="Zinc finger, CHC2-type domain"/>
    <property type="match status" value="1"/>
</dbReference>
<dbReference type="GO" id="GO:0003677">
    <property type="term" value="F:DNA binding"/>
    <property type="evidence" value="ECO:0007669"/>
    <property type="project" value="InterPro"/>
</dbReference>
<dbReference type="eggNOG" id="COG3598">
    <property type="taxonomic scope" value="Bacteria"/>
</dbReference>
<dbReference type="Pfam" id="PF13481">
    <property type="entry name" value="AAA_25"/>
    <property type="match status" value="1"/>
</dbReference>
<dbReference type="eggNOG" id="COG2771">
    <property type="taxonomic scope" value="Bacteria"/>
</dbReference>
<dbReference type="AlphaFoldDB" id="C7H3I1"/>
<dbReference type="Pfam" id="PF13155">
    <property type="entry name" value="Toprim_2"/>
    <property type="match status" value="1"/>
</dbReference>
<feature type="domain" description="AAA+ ATPase" evidence="2">
    <location>
        <begin position="334"/>
        <end position="509"/>
    </location>
</feature>
<dbReference type="InterPro" id="IPR025054">
    <property type="entry name" value="DUF3991"/>
</dbReference>
<dbReference type="Proteomes" id="UP000004619">
    <property type="component" value="Unassembled WGS sequence"/>
</dbReference>
<name>C7H3I1_FAED2</name>
<dbReference type="eggNOG" id="COG0358">
    <property type="taxonomic scope" value="Bacteria"/>
</dbReference>
<dbReference type="HOGENOM" id="CLU_027621_4_0_9"/>
<dbReference type="GO" id="GO:0008270">
    <property type="term" value="F:zinc ion binding"/>
    <property type="evidence" value="ECO:0007669"/>
    <property type="project" value="InterPro"/>
</dbReference>
<dbReference type="CDD" id="cd01029">
    <property type="entry name" value="TOPRIM_primases"/>
    <property type="match status" value="1"/>
</dbReference>
<dbReference type="Pfam" id="PF13154">
    <property type="entry name" value="DUF3991"/>
    <property type="match status" value="1"/>
</dbReference>
<keyword evidence="4" id="KW-1185">Reference proteome</keyword>
<reference evidence="3" key="1">
    <citation type="submission" date="2009-08" db="EMBL/GenBank/DDBJ databases">
        <authorList>
            <person name="Weinstock G."/>
            <person name="Sodergren E."/>
            <person name="Clifton S."/>
            <person name="Fulton L."/>
            <person name="Fulton B."/>
            <person name="Courtney L."/>
            <person name="Fronick C."/>
            <person name="Harrison M."/>
            <person name="Strong C."/>
            <person name="Farmer C."/>
            <person name="Delahaunty K."/>
            <person name="Markovic C."/>
            <person name="Hall O."/>
            <person name="Minx P."/>
            <person name="Tomlinson C."/>
            <person name="Mitreva M."/>
            <person name="Nelson J."/>
            <person name="Hou S."/>
            <person name="Wollam A."/>
            <person name="Pepin K.H."/>
            <person name="Johnson M."/>
            <person name="Bhonagiri V."/>
            <person name="Nash W.E."/>
            <person name="Warren W."/>
            <person name="Chinwalla A."/>
            <person name="Mardis E.R."/>
            <person name="Wilson R.K."/>
        </authorList>
    </citation>
    <scope>NUCLEOTIDE SEQUENCE [LARGE SCALE GENOMIC DNA]</scope>
    <source>
        <strain evidence="3">A2-165</strain>
    </source>
</reference>
<evidence type="ECO:0000256" key="1">
    <source>
        <dbReference type="SAM" id="MobiDB-lite"/>
    </source>
</evidence>
<organism evidence="3 4">
    <name type="scientific">Faecalibacterium duncaniae (strain DSM 17677 / JCM 31915 / A2-165)</name>
    <name type="common">Faecalibacterium prausnitzii</name>
    <dbReference type="NCBI Taxonomy" id="411483"/>
    <lineage>
        <taxon>Bacteria</taxon>
        <taxon>Bacillati</taxon>
        <taxon>Bacillota</taxon>
        <taxon>Clostridia</taxon>
        <taxon>Eubacteriales</taxon>
        <taxon>Oscillospiraceae</taxon>
        <taxon>Faecalibacterium</taxon>
    </lineage>
</organism>
<comment type="caution">
    <text evidence="3">The sequence shown here is derived from an EMBL/GenBank/DDBJ whole genome shotgun (WGS) entry which is preliminary data.</text>
</comment>
<dbReference type="InterPro" id="IPR036977">
    <property type="entry name" value="DNA_primase_Znf_CHC2"/>
</dbReference>
<dbReference type="InterPro" id="IPR027417">
    <property type="entry name" value="P-loop_NTPase"/>
</dbReference>
<dbReference type="PATRIC" id="fig|411483.3.peg.980"/>
<dbReference type="SUPFAM" id="SSF56731">
    <property type="entry name" value="DNA primase core"/>
    <property type="match status" value="1"/>
</dbReference>
<accession>C7H3I1</accession>
<proteinExistence type="predicted"/>
<dbReference type="SUPFAM" id="SSF52540">
    <property type="entry name" value="P-loop containing nucleoside triphosphate hydrolases"/>
    <property type="match status" value="1"/>
</dbReference>
<dbReference type="EMBL" id="ACOP02000016">
    <property type="protein sequence ID" value="EEU97546.1"/>
    <property type="molecule type" value="Genomic_DNA"/>
</dbReference>
<evidence type="ECO:0000313" key="4">
    <source>
        <dbReference type="Proteomes" id="UP000004619"/>
    </source>
</evidence>
<evidence type="ECO:0000259" key="2">
    <source>
        <dbReference type="SMART" id="SM00382"/>
    </source>
</evidence>
<dbReference type="InterPro" id="IPR034154">
    <property type="entry name" value="TOPRIM_DnaG/twinkle"/>
</dbReference>
<dbReference type="InterPro" id="IPR003593">
    <property type="entry name" value="AAA+_ATPase"/>
</dbReference>
<evidence type="ECO:0000313" key="3">
    <source>
        <dbReference type="EMBL" id="EEU97546.1"/>
    </source>
</evidence>
<dbReference type="SMART" id="SM00382">
    <property type="entry name" value="AAA"/>
    <property type="match status" value="1"/>
</dbReference>
<dbReference type="GO" id="GO:0006260">
    <property type="term" value="P:DNA replication"/>
    <property type="evidence" value="ECO:0007669"/>
    <property type="project" value="InterPro"/>
</dbReference>
<dbReference type="Gene3D" id="3.40.1360.10">
    <property type="match status" value="1"/>
</dbReference>